<feature type="domain" description="D-isomer specific 2-hydroxyacid dehydrogenase catalytic" evidence="5">
    <location>
        <begin position="6"/>
        <end position="308"/>
    </location>
</feature>
<evidence type="ECO:0000259" key="6">
    <source>
        <dbReference type="Pfam" id="PF02826"/>
    </source>
</evidence>
<comment type="similarity">
    <text evidence="1 4">Belongs to the D-isomer specific 2-hydroxyacid dehydrogenase family.</text>
</comment>
<dbReference type="InterPro" id="IPR006139">
    <property type="entry name" value="D-isomer_2_OHA_DH_cat_dom"/>
</dbReference>
<dbReference type="Pfam" id="PF00389">
    <property type="entry name" value="2-Hacid_dh"/>
    <property type="match status" value="1"/>
</dbReference>
<reference evidence="7 8" key="1">
    <citation type="journal article" date="2014" name="Int. J. Syst. Evol. Microbiol.">
        <title>Complete genome sequence of Corynebacterium casei LMG S-19264T (=DSM 44701T), isolated from a smear-ripened cheese.</title>
        <authorList>
            <consortium name="US DOE Joint Genome Institute (JGI-PGF)"/>
            <person name="Walter F."/>
            <person name="Albersmeier A."/>
            <person name="Kalinowski J."/>
            <person name="Ruckert C."/>
        </authorList>
    </citation>
    <scope>NUCLEOTIDE SEQUENCE [LARGE SCALE GENOMIC DNA]</scope>
    <source>
        <strain evidence="7 8">CGMCC 1.7286</strain>
    </source>
</reference>
<dbReference type="CDD" id="cd05301">
    <property type="entry name" value="GDH"/>
    <property type="match status" value="1"/>
</dbReference>
<evidence type="ECO:0000256" key="1">
    <source>
        <dbReference type="ARBA" id="ARBA00005854"/>
    </source>
</evidence>
<dbReference type="FunFam" id="3.40.50.720:FF:000203">
    <property type="entry name" value="D-3-phosphoglycerate dehydrogenase (SerA)"/>
    <property type="match status" value="1"/>
</dbReference>
<evidence type="ECO:0000259" key="5">
    <source>
        <dbReference type="Pfam" id="PF00389"/>
    </source>
</evidence>
<evidence type="ECO:0000313" key="7">
    <source>
        <dbReference type="EMBL" id="GGO78988.1"/>
    </source>
</evidence>
<gene>
    <name evidence="7" type="ORF">GCM10011348_12180</name>
</gene>
<dbReference type="Pfam" id="PF02826">
    <property type="entry name" value="2-Hacid_dh_C"/>
    <property type="match status" value="1"/>
</dbReference>
<evidence type="ECO:0000256" key="3">
    <source>
        <dbReference type="ARBA" id="ARBA00023027"/>
    </source>
</evidence>
<dbReference type="EMBL" id="BMLT01000003">
    <property type="protein sequence ID" value="GGO78988.1"/>
    <property type="molecule type" value="Genomic_DNA"/>
</dbReference>
<dbReference type="AlphaFoldDB" id="A0A918DPR8"/>
<dbReference type="SUPFAM" id="SSF51735">
    <property type="entry name" value="NAD(P)-binding Rossmann-fold domains"/>
    <property type="match status" value="1"/>
</dbReference>
<dbReference type="GO" id="GO:0051287">
    <property type="term" value="F:NAD binding"/>
    <property type="evidence" value="ECO:0007669"/>
    <property type="project" value="InterPro"/>
</dbReference>
<evidence type="ECO:0000256" key="2">
    <source>
        <dbReference type="ARBA" id="ARBA00023002"/>
    </source>
</evidence>
<dbReference type="InterPro" id="IPR006140">
    <property type="entry name" value="D-isomer_DH_NAD-bd"/>
</dbReference>
<proteinExistence type="inferred from homology"/>
<dbReference type="GO" id="GO:0016618">
    <property type="term" value="F:hydroxypyruvate reductase [NAD(P)H] activity"/>
    <property type="evidence" value="ECO:0007669"/>
    <property type="project" value="TreeGrafter"/>
</dbReference>
<organism evidence="7 8">
    <name type="scientific">Marinobacterium nitratireducens</name>
    <dbReference type="NCBI Taxonomy" id="518897"/>
    <lineage>
        <taxon>Bacteria</taxon>
        <taxon>Pseudomonadati</taxon>
        <taxon>Pseudomonadota</taxon>
        <taxon>Gammaproteobacteria</taxon>
        <taxon>Oceanospirillales</taxon>
        <taxon>Oceanospirillaceae</taxon>
        <taxon>Marinobacterium</taxon>
    </lineage>
</organism>
<feature type="domain" description="D-isomer specific 2-hydroxyacid dehydrogenase NAD-binding" evidence="6">
    <location>
        <begin position="101"/>
        <end position="277"/>
    </location>
</feature>
<dbReference type="Gene3D" id="3.40.50.720">
    <property type="entry name" value="NAD(P)-binding Rossmann-like Domain"/>
    <property type="match status" value="2"/>
</dbReference>
<evidence type="ECO:0000313" key="8">
    <source>
        <dbReference type="Proteomes" id="UP000599578"/>
    </source>
</evidence>
<keyword evidence="2 4" id="KW-0560">Oxidoreductase</keyword>
<dbReference type="Proteomes" id="UP000599578">
    <property type="component" value="Unassembled WGS sequence"/>
</dbReference>
<dbReference type="InterPro" id="IPR036291">
    <property type="entry name" value="NAD(P)-bd_dom_sf"/>
</dbReference>
<name>A0A918DPR8_9GAMM</name>
<dbReference type="PANTHER" id="PTHR10996:SF283">
    <property type="entry name" value="GLYOXYLATE_HYDROXYPYRUVATE REDUCTASE B"/>
    <property type="match status" value="1"/>
</dbReference>
<keyword evidence="3" id="KW-0520">NAD</keyword>
<dbReference type="PANTHER" id="PTHR10996">
    <property type="entry name" value="2-HYDROXYACID DEHYDROGENASE-RELATED"/>
    <property type="match status" value="1"/>
</dbReference>
<dbReference type="InterPro" id="IPR050223">
    <property type="entry name" value="D-isomer_2-hydroxyacid_DH"/>
</dbReference>
<accession>A0A918DPR8</accession>
<evidence type="ECO:0000256" key="4">
    <source>
        <dbReference type="RuleBase" id="RU003719"/>
    </source>
</evidence>
<dbReference type="SUPFAM" id="SSF52283">
    <property type="entry name" value="Formate/glycerate dehydrogenase catalytic domain-like"/>
    <property type="match status" value="1"/>
</dbReference>
<protein>
    <submittedName>
        <fullName evidence="7">D-glycerate dehydrogenase</fullName>
    </submittedName>
</protein>
<keyword evidence="8" id="KW-1185">Reference proteome</keyword>
<comment type="caution">
    <text evidence="7">The sequence shown here is derived from an EMBL/GenBank/DDBJ whole genome shotgun (WGS) entry which is preliminary data.</text>
</comment>
<sequence>MSNAIILLTRPLPQPMIDALGQFGEVRVMDASENIGEGNILVSTPLDPIDADLIARLPESLGLIANIGVGIDHIDLAAARARGIAVSNTPVVTEDTADLAFTLILATCRRLGIAERHLRNDDWAAGVSQMGQRVHGKTLGIVGFGAIGQAVARRARGFNMNIIYHGRSAKPEAEAEIGARYCETLEELLAEADIVSLNCDLNDSTRHLINADTLAKMKPNATLINTGRGPLIDEAALVDALKNGQLGGVGLDVYEFEPKVTPELKEFDRVTLSPHIGSATQECRGDMARRVCMNIAQFVQQGAPGDCCN</sequence>
<dbReference type="GO" id="GO:0030267">
    <property type="term" value="F:glyoxylate reductase (NADPH) activity"/>
    <property type="evidence" value="ECO:0007669"/>
    <property type="project" value="TreeGrafter"/>
</dbReference>
<dbReference type="RefSeq" id="WP_188859506.1">
    <property type="nucleotide sequence ID" value="NZ_BMLT01000003.1"/>
</dbReference>
<dbReference type="GO" id="GO:0005829">
    <property type="term" value="C:cytosol"/>
    <property type="evidence" value="ECO:0007669"/>
    <property type="project" value="TreeGrafter"/>
</dbReference>